<comment type="caution">
    <text evidence="1">The sequence shown here is derived from an EMBL/GenBank/DDBJ whole genome shotgun (WGS) entry which is preliminary data.</text>
</comment>
<reference evidence="1" key="1">
    <citation type="submission" date="2022-07" db="EMBL/GenBank/DDBJ databases">
        <title>Phylogenomic reconstructions and comparative analyses of Kickxellomycotina fungi.</title>
        <authorList>
            <person name="Reynolds N.K."/>
            <person name="Stajich J.E."/>
            <person name="Barry K."/>
            <person name="Grigoriev I.V."/>
            <person name="Crous P."/>
            <person name="Smith M.E."/>
        </authorList>
    </citation>
    <scope>NUCLEOTIDE SEQUENCE</scope>
    <source>
        <strain evidence="1">NRRL 1566</strain>
    </source>
</reference>
<evidence type="ECO:0000313" key="2">
    <source>
        <dbReference type="Proteomes" id="UP001139887"/>
    </source>
</evidence>
<gene>
    <name evidence="1" type="ORF">IWW36_001074</name>
</gene>
<dbReference type="EMBL" id="JANBUW010000012">
    <property type="protein sequence ID" value="KAJ2851435.1"/>
    <property type="molecule type" value="Genomic_DNA"/>
</dbReference>
<dbReference type="Proteomes" id="UP001139887">
    <property type="component" value="Unassembled WGS sequence"/>
</dbReference>
<accession>A0A9W8ICA9</accession>
<evidence type="ECO:0000313" key="1">
    <source>
        <dbReference type="EMBL" id="KAJ2851435.1"/>
    </source>
</evidence>
<protein>
    <recommendedName>
        <fullName evidence="3">F-box domain-containing protein</fullName>
    </recommendedName>
</protein>
<dbReference type="SUPFAM" id="SSF52047">
    <property type="entry name" value="RNI-like"/>
    <property type="match status" value="1"/>
</dbReference>
<proteinExistence type="predicted"/>
<organism evidence="1 2">
    <name type="scientific">Coemansia brasiliensis</name>
    <dbReference type="NCBI Taxonomy" id="2650707"/>
    <lineage>
        <taxon>Eukaryota</taxon>
        <taxon>Fungi</taxon>
        <taxon>Fungi incertae sedis</taxon>
        <taxon>Zoopagomycota</taxon>
        <taxon>Kickxellomycotina</taxon>
        <taxon>Kickxellomycetes</taxon>
        <taxon>Kickxellales</taxon>
        <taxon>Kickxellaceae</taxon>
        <taxon>Coemansia</taxon>
    </lineage>
</organism>
<dbReference type="OrthoDB" id="2607904at2759"/>
<name>A0A9W8ICA9_9FUNG</name>
<evidence type="ECO:0008006" key="3">
    <source>
        <dbReference type="Google" id="ProtNLM"/>
    </source>
</evidence>
<dbReference type="AlphaFoldDB" id="A0A9W8ICA9"/>
<sequence length="482" mass="54980">MPVTIAALPYDILYKIFEHAAFMNDFYAHKWKKRLELLAVCSGWRKIALDIVYRHSGVTYGDSEWPFAEVTENTQADEPKFEELETNVDLIGQLGLSHLVKRLDLTIYHFTNPLIVDHMQLLLPNVISLISWTNSNNSLVRKIVGELADRYSEQITHINTNHQLQTWSPREFSKLRYLKINLEHMAACQYSTVLPSTLVSLFLRNIQPSNEWGIFGNDKQYLEFANLKTLDIRYSFLESNEFLETRLGAPKRTLYFPQLENLLLFGNSIDSPVLRHSIFPKKIKYLEIKSYKNVVDTASKVNLPKAEALSMSLNYNQYNKHINILSAINKLAELADNVLATDLNITEPISINSFGNTICTFITNLRVSSLVDDKIAIKLLQACPNAVKLCLYQVKVEGSEDTTKYTIDEHASAIDPIHPSLENATIQFVHTADNNSNAIEFAKYLLIRLSVLNTAIFSGIPTKPLREFRDMYSTAHPHLQAL</sequence>
<keyword evidence="2" id="KW-1185">Reference proteome</keyword>